<name>A0A8H7VC41_9FUNG</name>
<dbReference type="PANTHER" id="PTHR37784">
    <property type="entry name" value="PROTEIN MSN1"/>
    <property type="match status" value="1"/>
</dbReference>
<dbReference type="Pfam" id="PF12550">
    <property type="entry name" value="GCR1_C"/>
    <property type="match status" value="1"/>
</dbReference>
<evidence type="ECO:0000313" key="4">
    <source>
        <dbReference type="Proteomes" id="UP000646827"/>
    </source>
</evidence>
<proteinExistence type="predicted"/>
<dbReference type="Proteomes" id="UP000646827">
    <property type="component" value="Unassembled WGS sequence"/>
</dbReference>
<dbReference type="InterPro" id="IPR031872">
    <property type="entry name" value="NDC10_II"/>
</dbReference>
<feature type="domain" description="Ndc10" evidence="2">
    <location>
        <begin position="4"/>
        <end position="111"/>
    </location>
</feature>
<accession>A0A8H7VC41</accession>
<dbReference type="InterPro" id="IPR038279">
    <property type="entry name" value="Ndc10_dom2_sf"/>
</dbReference>
<dbReference type="EMBL" id="JAEPRB010000862">
    <property type="protein sequence ID" value="KAG2211043.1"/>
    <property type="molecule type" value="Genomic_DNA"/>
</dbReference>
<dbReference type="AlphaFoldDB" id="A0A8H7VC41"/>
<protein>
    <submittedName>
        <fullName evidence="3">Uncharacterized protein</fullName>
    </submittedName>
</protein>
<dbReference type="InterPro" id="IPR022210">
    <property type="entry name" value="TF_GCR1-like"/>
</dbReference>
<dbReference type="GO" id="GO:0000978">
    <property type="term" value="F:RNA polymerase II cis-regulatory region sequence-specific DNA binding"/>
    <property type="evidence" value="ECO:0007669"/>
    <property type="project" value="TreeGrafter"/>
</dbReference>
<evidence type="ECO:0000313" key="3">
    <source>
        <dbReference type="EMBL" id="KAG2211043.1"/>
    </source>
</evidence>
<dbReference type="InterPro" id="IPR052146">
    <property type="entry name" value="HOT1"/>
</dbReference>
<dbReference type="OrthoDB" id="2287507at2759"/>
<organism evidence="3 4">
    <name type="scientific">Circinella minor</name>
    <dbReference type="NCBI Taxonomy" id="1195481"/>
    <lineage>
        <taxon>Eukaryota</taxon>
        <taxon>Fungi</taxon>
        <taxon>Fungi incertae sedis</taxon>
        <taxon>Mucoromycota</taxon>
        <taxon>Mucoromycotina</taxon>
        <taxon>Mucoromycetes</taxon>
        <taxon>Mucorales</taxon>
        <taxon>Lichtheimiaceae</taxon>
        <taxon>Circinella</taxon>
    </lineage>
</organism>
<gene>
    <name evidence="3" type="ORF">INT45_001099</name>
</gene>
<dbReference type="GO" id="GO:0060963">
    <property type="term" value="P:positive regulation of ribosomal protein gene transcription by RNA polymerase II"/>
    <property type="evidence" value="ECO:0007669"/>
    <property type="project" value="TreeGrafter"/>
</dbReference>
<evidence type="ECO:0000259" key="1">
    <source>
        <dbReference type="Pfam" id="PF12550"/>
    </source>
</evidence>
<evidence type="ECO:0000259" key="2">
    <source>
        <dbReference type="Pfam" id="PF16787"/>
    </source>
</evidence>
<sequence length="303" mass="34482">MQSMERHYLMKLSRASIRAVNGFPTGKGRYWLPRALVQPEESLQRKIFPEVDDWLSKVESENDAKRSISAQGFLRLMKTMRVVILQDAAVLREQYPTHPMFNHPIFQGQDFLLFAAASAHAVRTTPTPSHMQIQDVIPEVNHRLDDIDTKMGMYHRAELETLRQENAELKRSLGALHEKIDYLTTGHFRFVPSGASVVESIVTPPVAESSTSEPNQPPYYELDTNIQTVDEVWREWSVGLASHLPSVSELEEKSVKAIVEQKEIPHVDAAQLLEGVRSKTTYGYSISDVLEMPLWLKIFNLTS</sequence>
<dbReference type="GO" id="GO:0000981">
    <property type="term" value="F:DNA-binding transcription factor activity, RNA polymerase II-specific"/>
    <property type="evidence" value="ECO:0007669"/>
    <property type="project" value="TreeGrafter"/>
</dbReference>
<comment type="caution">
    <text evidence="3">The sequence shown here is derived from an EMBL/GenBank/DDBJ whole genome shotgun (WGS) entry which is preliminary data.</text>
</comment>
<dbReference type="PANTHER" id="PTHR37784:SF2">
    <property type="entry name" value="HIGH-OSMOLARITY-INDUCED TRANSCRIPTION PROTEIN 1"/>
    <property type="match status" value="1"/>
</dbReference>
<dbReference type="Gene3D" id="1.10.443.20">
    <property type="entry name" value="Centromere DNA-binding protein complex CBF3 subunit, domain 2"/>
    <property type="match status" value="1"/>
</dbReference>
<reference evidence="3 4" key="1">
    <citation type="submission" date="2020-12" db="EMBL/GenBank/DDBJ databases">
        <title>Metabolic potential, ecology and presence of endohyphal bacteria is reflected in genomic diversity of Mucoromycotina.</title>
        <authorList>
            <person name="Muszewska A."/>
            <person name="Okrasinska A."/>
            <person name="Steczkiewicz K."/>
            <person name="Drgas O."/>
            <person name="Orlowska M."/>
            <person name="Perlinska-Lenart U."/>
            <person name="Aleksandrzak-Piekarczyk T."/>
            <person name="Szatraj K."/>
            <person name="Zielenkiewicz U."/>
            <person name="Pilsyk S."/>
            <person name="Malc E."/>
            <person name="Mieczkowski P."/>
            <person name="Kruszewska J.S."/>
            <person name="Biernat P."/>
            <person name="Pawlowska J."/>
        </authorList>
    </citation>
    <scope>NUCLEOTIDE SEQUENCE [LARGE SCALE GENOMIC DNA]</scope>
    <source>
        <strain evidence="3 4">CBS 142.35</strain>
    </source>
</reference>
<feature type="domain" description="Transcription activator GCR1-like" evidence="1">
    <location>
        <begin position="220"/>
        <end position="254"/>
    </location>
</feature>
<dbReference type="Pfam" id="PF16787">
    <property type="entry name" value="NDC10_II"/>
    <property type="match status" value="1"/>
</dbReference>
<keyword evidence="4" id="KW-1185">Reference proteome</keyword>